<evidence type="ECO:0000256" key="2">
    <source>
        <dbReference type="SAM" id="MobiDB-lite"/>
    </source>
</evidence>
<dbReference type="InterPro" id="IPR024253">
    <property type="entry name" value="Phosducin_thioredoxin-like_dom"/>
</dbReference>
<name>A0A8H5FP15_9AGAR</name>
<dbReference type="SUPFAM" id="SSF52833">
    <property type="entry name" value="Thioredoxin-like"/>
    <property type="match status" value="2"/>
</dbReference>
<dbReference type="InterPro" id="IPR051499">
    <property type="entry name" value="Phosducin-like_reg"/>
</dbReference>
<organism evidence="4 5">
    <name type="scientific">Tetrapyrgos nigripes</name>
    <dbReference type="NCBI Taxonomy" id="182062"/>
    <lineage>
        <taxon>Eukaryota</taxon>
        <taxon>Fungi</taxon>
        <taxon>Dikarya</taxon>
        <taxon>Basidiomycota</taxon>
        <taxon>Agaricomycotina</taxon>
        <taxon>Agaricomycetes</taxon>
        <taxon>Agaricomycetidae</taxon>
        <taxon>Agaricales</taxon>
        <taxon>Marasmiineae</taxon>
        <taxon>Marasmiaceae</taxon>
        <taxon>Tetrapyrgos</taxon>
    </lineage>
</organism>
<evidence type="ECO:0000256" key="1">
    <source>
        <dbReference type="ARBA" id="ARBA00009686"/>
    </source>
</evidence>
<dbReference type="Proteomes" id="UP000559256">
    <property type="component" value="Unassembled WGS sequence"/>
</dbReference>
<sequence>MSMLKRRRRRGKRIRPHELITWPNTSSTEKETMNADIEALVLSGKLFNNSSPSNSRPSSPHDSDLSEEDKGWHDEELLQKQPSTVNLSQSQNQSIGMGPGRTGVKGVIRDQQEAQAMSRAQHLRDVEDVNKKMERQNLGGKSYLEEEREKAEKALREGDEKALEKVDKLVLKDLNALAERGKTDVFGRTKEGRFGHLREVGMHNFVSSVEKEERGVWVVVHLYEPSVERCFILDDTLAQLARLYPDTKFLRCRASALGFASSSSSTASSSYSRKPTSTIHRPLRRLREEDDEDEDELGLPSNDRYRDDDDYEDGDDEDRYDEDSVDTDMLPTMLVYRDGELVHNWVRVDWEAGEDGIEELLSKHHILPSQPSTFVSSNLGLPSDGEDDLDDDPDGLDQQLL</sequence>
<accession>A0A8H5FP15</accession>
<evidence type="ECO:0000313" key="5">
    <source>
        <dbReference type="Proteomes" id="UP000559256"/>
    </source>
</evidence>
<evidence type="ECO:0000259" key="3">
    <source>
        <dbReference type="Pfam" id="PF02114"/>
    </source>
</evidence>
<reference evidence="4 5" key="1">
    <citation type="journal article" date="2020" name="ISME J.">
        <title>Uncovering the hidden diversity of litter-decomposition mechanisms in mushroom-forming fungi.</title>
        <authorList>
            <person name="Floudas D."/>
            <person name="Bentzer J."/>
            <person name="Ahren D."/>
            <person name="Johansson T."/>
            <person name="Persson P."/>
            <person name="Tunlid A."/>
        </authorList>
    </citation>
    <scope>NUCLEOTIDE SEQUENCE [LARGE SCALE GENOMIC DNA]</scope>
    <source>
        <strain evidence="4 5">CBS 291.85</strain>
    </source>
</reference>
<feature type="compositionally biased region" description="Low complexity" evidence="2">
    <location>
        <begin position="261"/>
        <end position="272"/>
    </location>
</feature>
<comment type="similarity">
    <text evidence="1">Belongs to the phosducin family.</text>
</comment>
<feature type="compositionally biased region" description="Polar residues" evidence="2">
    <location>
        <begin position="80"/>
        <end position="95"/>
    </location>
</feature>
<feature type="domain" description="Phosducin" evidence="3">
    <location>
        <begin position="100"/>
        <end position="265"/>
    </location>
</feature>
<gene>
    <name evidence="4" type="ORF">D9758_012976</name>
</gene>
<dbReference type="PANTHER" id="PTHR46052">
    <property type="entry name" value="PHOSDUCIN-LIKE PROTEIN"/>
    <property type="match status" value="1"/>
</dbReference>
<proteinExistence type="inferred from homology"/>
<feature type="compositionally biased region" description="Low complexity" evidence="2">
    <location>
        <begin position="48"/>
        <end position="58"/>
    </location>
</feature>
<dbReference type="OrthoDB" id="70588at2759"/>
<dbReference type="AlphaFoldDB" id="A0A8H5FP15"/>
<dbReference type="Gene3D" id="3.40.30.10">
    <property type="entry name" value="Glutaredoxin"/>
    <property type="match status" value="1"/>
</dbReference>
<feature type="compositionally biased region" description="Acidic residues" evidence="2">
    <location>
        <begin position="384"/>
        <end position="395"/>
    </location>
</feature>
<dbReference type="PANTHER" id="PTHR46052:SF1">
    <property type="entry name" value="PHOSDUCIN-LIKE PROTEIN"/>
    <property type="match status" value="1"/>
</dbReference>
<dbReference type="EMBL" id="JAACJM010000138">
    <property type="protein sequence ID" value="KAF5343572.1"/>
    <property type="molecule type" value="Genomic_DNA"/>
</dbReference>
<feature type="region of interest" description="Disordered" evidence="2">
    <location>
        <begin position="371"/>
        <end position="401"/>
    </location>
</feature>
<protein>
    <recommendedName>
        <fullName evidence="3">Phosducin domain-containing protein</fullName>
    </recommendedName>
</protein>
<feature type="compositionally biased region" description="Basic and acidic residues" evidence="2">
    <location>
        <begin position="59"/>
        <end position="78"/>
    </location>
</feature>
<feature type="region of interest" description="Disordered" evidence="2">
    <location>
        <begin position="1"/>
        <end position="104"/>
    </location>
</feature>
<evidence type="ECO:0000313" key="4">
    <source>
        <dbReference type="EMBL" id="KAF5343572.1"/>
    </source>
</evidence>
<feature type="region of interest" description="Disordered" evidence="2">
    <location>
        <begin position="261"/>
        <end position="326"/>
    </location>
</feature>
<dbReference type="InterPro" id="IPR036249">
    <property type="entry name" value="Thioredoxin-like_sf"/>
</dbReference>
<feature type="compositionally biased region" description="Basic residues" evidence="2">
    <location>
        <begin position="1"/>
        <end position="15"/>
    </location>
</feature>
<feature type="compositionally biased region" description="Acidic residues" evidence="2">
    <location>
        <begin position="308"/>
        <end position="326"/>
    </location>
</feature>
<dbReference type="CDD" id="cd02957">
    <property type="entry name" value="Phd_like"/>
    <property type="match status" value="1"/>
</dbReference>
<dbReference type="Pfam" id="PF02114">
    <property type="entry name" value="Phosducin"/>
    <property type="match status" value="1"/>
</dbReference>
<keyword evidence="5" id="KW-1185">Reference proteome</keyword>
<comment type="caution">
    <text evidence="4">The sequence shown here is derived from an EMBL/GenBank/DDBJ whole genome shotgun (WGS) entry which is preliminary data.</text>
</comment>